<keyword evidence="4 8" id="KW-0812">Transmembrane</keyword>
<evidence type="ECO:0000256" key="3">
    <source>
        <dbReference type="ARBA" id="ARBA00022670"/>
    </source>
</evidence>
<dbReference type="NCBIfam" id="TIGR02602">
    <property type="entry name" value="8TM_EpsH"/>
    <property type="match status" value="1"/>
</dbReference>
<proteinExistence type="predicted"/>
<keyword evidence="11" id="KW-1185">Reference proteome</keyword>
<dbReference type="InterPro" id="IPR026491">
    <property type="entry name" value="ExosortD_VPLPA"/>
</dbReference>
<keyword evidence="6 8" id="KW-1133">Transmembrane helix</keyword>
<feature type="domain" description="Methanolan biosynthesis EpsI" evidence="9">
    <location>
        <begin position="313"/>
        <end position="510"/>
    </location>
</feature>
<dbReference type="NCBIfam" id="TIGR04152">
    <property type="entry name" value="exosort_VPLPA"/>
    <property type="match status" value="1"/>
</dbReference>
<feature type="transmembrane region" description="Helical" evidence="8">
    <location>
        <begin position="138"/>
        <end position="156"/>
    </location>
</feature>
<sequence>MVAIGLLTVAALGYMYADSLVFLLAQWGTEDYSHGMFVPVISAVLAWQRRHHYAWSDLSPSWWGPVIVFAGILLYLVGNLAALYVFLHFSLWLILVGLALSFLGTRIVRELLFPLAYLLTSVPLPVFFHNALSSLLQLWSSALGVGVLHAIGVTAFREGNVIDLGPVQLQVAEACSGIRYLFPLTALALLCAHLYRDRLWKRIVLVVSAVPVSIFINGLRIGIVGVLVEWYGPQAAEGFLHLFEGWILFLATLAILVLEMWILSNLHPLPGSTTLSDRFSWAIAPESAPSITVTPGMSPRSQPRLPAYIGSLALILPVAVLFPSIERQEIVPDRSAFVDFSMRIGQWQGNPQPVEPQIISALRFDDYLLADYASPGGGLLTLYMAYYQSQRKGQSAHSPQSCIPGGGWEITSKRTVDLPMGRLTEPVNRVLIQKDRQKQLVLYWFKQRDRMLSNEYLVKLYLVWDAMTRQRSDGALIRLSAAVDPGEDEQAVEQRLLQFAQTIQPQLHRYIPD</sequence>
<organism evidence="10 11">
    <name type="scientific">Nitrospira defluvii</name>
    <dbReference type="NCBI Taxonomy" id="330214"/>
    <lineage>
        <taxon>Bacteria</taxon>
        <taxon>Pseudomonadati</taxon>
        <taxon>Nitrospirota</taxon>
        <taxon>Nitrospiria</taxon>
        <taxon>Nitrospirales</taxon>
        <taxon>Nitrospiraceae</taxon>
        <taxon>Nitrospira</taxon>
    </lineage>
</organism>
<reference evidence="10 11" key="1">
    <citation type="submission" date="2021-02" db="EMBL/GenBank/DDBJ databases">
        <authorList>
            <person name="Han P."/>
        </authorList>
    </citation>
    <scope>NUCLEOTIDE SEQUENCE [LARGE SCALE GENOMIC DNA]</scope>
    <source>
        <strain evidence="10">Candidatus Nitrospira sp. ZN2</strain>
    </source>
</reference>
<feature type="transmembrane region" description="Helical" evidence="8">
    <location>
        <begin position="111"/>
        <end position="132"/>
    </location>
</feature>
<dbReference type="Proteomes" id="UP000675880">
    <property type="component" value="Unassembled WGS sequence"/>
</dbReference>
<dbReference type="InterPro" id="IPR013426">
    <property type="entry name" value="EpsH-like"/>
</dbReference>
<evidence type="ECO:0000256" key="6">
    <source>
        <dbReference type="ARBA" id="ARBA00022989"/>
    </source>
</evidence>
<dbReference type="NCBIfam" id="TIGR02914">
    <property type="entry name" value="EpsI_fam"/>
    <property type="match status" value="1"/>
</dbReference>
<dbReference type="InterPro" id="IPR026392">
    <property type="entry name" value="Exo/Archaeosortase_dom"/>
</dbReference>
<dbReference type="RefSeq" id="WP_213043297.1">
    <property type="nucleotide sequence ID" value="NZ_CAJNBJ010000017.1"/>
</dbReference>
<evidence type="ECO:0000256" key="8">
    <source>
        <dbReference type="SAM" id="Phobius"/>
    </source>
</evidence>
<feature type="transmembrane region" description="Helical" evidence="8">
    <location>
        <begin position="177"/>
        <end position="196"/>
    </location>
</feature>
<name>A0ABN7LYZ9_9BACT</name>
<feature type="transmembrane region" description="Helical" evidence="8">
    <location>
        <begin position="60"/>
        <end position="77"/>
    </location>
</feature>
<accession>A0ABN7LYZ9</accession>
<evidence type="ECO:0000256" key="4">
    <source>
        <dbReference type="ARBA" id="ARBA00022692"/>
    </source>
</evidence>
<keyword evidence="5" id="KW-0378">Hydrolase</keyword>
<feature type="transmembrane region" description="Helical" evidence="8">
    <location>
        <begin position="240"/>
        <end position="263"/>
    </location>
</feature>
<comment type="subcellular location">
    <subcellularLocation>
        <location evidence="1">Cell membrane</location>
        <topology evidence="1">Multi-pass membrane protein</topology>
    </subcellularLocation>
</comment>
<keyword evidence="3" id="KW-0645">Protease</keyword>
<evidence type="ECO:0000256" key="1">
    <source>
        <dbReference type="ARBA" id="ARBA00004651"/>
    </source>
</evidence>
<evidence type="ECO:0000256" key="5">
    <source>
        <dbReference type="ARBA" id="ARBA00022801"/>
    </source>
</evidence>
<dbReference type="InterPro" id="IPR014263">
    <property type="entry name" value="Methanolan_biosynth_EpsI"/>
</dbReference>
<keyword evidence="7 8" id="KW-0472">Membrane</keyword>
<evidence type="ECO:0000313" key="11">
    <source>
        <dbReference type="Proteomes" id="UP000675880"/>
    </source>
</evidence>
<dbReference type="EMBL" id="CAJNBJ010000017">
    <property type="protein sequence ID" value="CAE6775379.1"/>
    <property type="molecule type" value="Genomic_DNA"/>
</dbReference>
<feature type="transmembrane region" description="Helical" evidence="8">
    <location>
        <begin position="83"/>
        <end position="104"/>
    </location>
</feature>
<comment type="caution">
    <text evidence="10">The sequence shown here is derived from an EMBL/GenBank/DDBJ whole genome shotgun (WGS) entry which is preliminary data.</text>
</comment>
<keyword evidence="2" id="KW-1003">Cell membrane</keyword>
<dbReference type="NCBIfam" id="TIGR04178">
    <property type="entry name" value="exo_archaeo"/>
    <property type="match status" value="1"/>
</dbReference>
<feature type="transmembrane region" description="Helical" evidence="8">
    <location>
        <begin position="202"/>
        <end position="228"/>
    </location>
</feature>
<evidence type="ECO:0000256" key="2">
    <source>
        <dbReference type="ARBA" id="ARBA00022475"/>
    </source>
</evidence>
<evidence type="ECO:0000313" key="10">
    <source>
        <dbReference type="EMBL" id="CAE6775379.1"/>
    </source>
</evidence>
<dbReference type="Pfam" id="PF11984">
    <property type="entry name" value="DUF3485"/>
    <property type="match status" value="1"/>
</dbReference>
<protein>
    <recommendedName>
        <fullName evidence="9">Methanolan biosynthesis EpsI domain-containing protein</fullName>
    </recommendedName>
</protein>
<evidence type="ECO:0000256" key="7">
    <source>
        <dbReference type="ARBA" id="ARBA00023136"/>
    </source>
</evidence>
<evidence type="ECO:0000259" key="9">
    <source>
        <dbReference type="Pfam" id="PF11984"/>
    </source>
</evidence>
<gene>
    <name evidence="10" type="ORF">NSPZN2_40492</name>
</gene>
<dbReference type="Pfam" id="PF09721">
    <property type="entry name" value="Exosortase_EpsH"/>
    <property type="match status" value="1"/>
</dbReference>
<dbReference type="InterPro" id="IPR019127">
    <property type="entry name" value="Exosortase"/>
</dbReference>